<dbReference type="Gene3D" id="1.25.40.10">
    <property type="entry name" value="Tetratricopeptide repeat domain"/>
    <property type="match status" value="4"/>
</dbReference>
<organism evidence="6 7">
    <name type="scientific">Effrenium voratum</name>
    <dbReference type="NCBI Taxonomy" id="2562239"/>
    <lineage>
        <taxon>Eukaryota</taxon>
        <taxon>Sar</taxon>
        <taxon>Alveolata</taxon>
        <taxon>Dinophyceae</taxon>
        <taxon>Suessiales</taxon>
        <taxon>Symbiodiniaceae</taxon>
        <taxon>Effrenium</taxon>
    </lineage>
</organism>
<dbReference type="InterPro" id="IPR011990">
    <property type="entry name" value="TPR-like_helical_dom_sf"/>
</dbReference>
<gene>
    <name evidence="6" type="ORF">EVOR1521_LOCUS23340</name>
</gene>
<comment type="caution">
    <text evidence="6">The sequence shown here is derived from an EMBL/GenBank/DDBJ whole genome shotgun (WGS) entry which is preliminary data.</text>
</comment>
<feature type="repeat" description="PPR" evidence="2">
    <location>
        <begin position="2053"/>
        <end position="2087"/>
    </location>
</feature>
<dbReference type="PROSITE" id="PS51375">
    <property type="entry name" value="PPR"/>
    <property type="match status" value="5"/>
</dbReference>
<keyword evidence="4" id="KW-0472">Membrane</keyword>
<keyword evidence="4" id="KW-1133">Transmembrane helix</keyword>
<keyword evidence="4" id="KW-0812">Transmembrane</keyword>
<keyword evidence="1" id="KW-0677">Repeat</keyword>
<dbReference type="PANTHER" id="PTHR47447">
    <property type="entry name" value="OS03G0856100 PROTEIN"/>
    <property type="match status" value="1"/>
</dbReference>
<evidence type="ECO:0000256" key="1">
    <source>
        <dbReference type="ARBA" id="ARBA00022737"/>
    </source>
</evidence>
<dbReference type="PROSITE" id="PS50004">
    <property type="entry name" value="C2"/>
    <property type="match status" value="1"/>
</dbReference>
<name>A0AA36J5B0_9DINO</name>
<feature type="domain" description="C2" evidence="5">
    <location>
        <begin position="208"/>
        <end position="336"/>
    </location>
</feature>
<evidence type="ECO:0000256" key="3">
    <source>
        <dbReference type="SAM" id="MobiDB-lite"/>
    </source>
</evidence>
<evidence type="ECO:0000256" key="2">
    <source>
        <dbReference type="PROSITE-ProRule" id="PRU00708"/>
    </source>
</evidence>
<accession>A0AA36J5B0</accession>
<feature type="region of interest" description="Disordered" evidence="3">
    <location>
        <begin position="1"/>
        <end position="32"/>
    </location>
</feature>
<feature type="compositionally biased region" description="Polar residues" evidence="3">
    <location>
        <begin position="8"/>
        <end position="18"/>
    </location>
</feature>
<feature type="repeat" description="PPR" evidence="2">
    <location>
        <begin position="1812"/>
        <end position="1846"/>
    </location>
</feature>
<evidence type="ECO:0000259" key="5">
    <source>
        <dbReference type="PROSITE" id="PS50004"/>
    </source>
</evidence>
<feature type="repeat" description="PPR" evidence="2">
    <location>
        <begin position="1847"/>
        <end position="1881"/>
    </location>
</feature>
<feature type="compositionally biased region" description="Low complexity" evidence="3">
    <location>
        <begin position="1085"/>
        <end position="1100"/>
    </location>
</feature>
<evidence type="ECO:0000256" key="4">
    <source>
        <dbReference type="SAM" id="Phobius"/>
    </source>
</evidence>
<proteinExistence type="predicted"/>
<dbReference type="NCBIfam" id="TIGR00756">
    <property type="entry name" value="PPR"/>
    <property type="match status" value="1"/>
</dbReference>
<dbReference type="InterPro" id="IPR000008">
    <property type="entry name" value="C2_dom"/>
</dbReference>
<sequence length="2396" mass="257886">MGADSPVTIFQGSRSQSPVDRRERDRGLPASGADADASALLQLLEQLDGAITAWEKSIKSHTSLMGDFQIDPAHRHAEQAVDVASLAFEQFRAKLAKARGQQLLKTLERFSPWDALRVQELLERRAAYFLRDPEKCRFACAEAFLQLVPERRRWPEAEPLAMRWPQNLERLLGTAQEDWRVRARQLKQAPTTATGVRTQPHWWNALLNVGSNEVASSDPELTGTLVFTKIRARNLRSADRFDESDPFVKFDLGGVARPAITTVVWNNERNPEWKDPQTGVWEEVVMNINRAPLSDMPKLHISVWDKNTFSSNDSLGSHGLPLVQLLRQHGNLSQKIGFVTGPLPLTGHGAGDKSPHVEMEVIWTPEEVAKRGPEDPLLLAPEKDRPLQLLAGMAATLPGFADAFSSASMGFFLQQEDNQRMELGKRPDSSSAEKVKAYNQILNRIKNLLWASPVDYTELGYLLDKAKDLERRAGQGELRRIVAFQDECLPDIGEWSTDRRRQLRNQVFLAKLDDHGKVGNMAESQLSCPVMPYRRTKEVLEHDLSILLAPFFLLVAAAFSCYNMWLLMNSPDLPGGFSLLIGRLEMQAVGVRAAGQADLAAAMIWTAPEDDHHIRRLQGSSTAKQYSVTVRVVKQDSFGAEPARVDVSFVPPGHSENQLMVVSFPGTNGNAGIMGMPMGLQHGADVNITGYEETDAGQATTLKAGMKDAALGAAIPQVLSSDKRNVFVMQQLEYVTGSGTDTGSRRLAGNAAASNTAVVVLYQPCGNNLAADITNDRLQSAFFGTEQGSFQQVLNVCSRGTVSFSGAVVGPIDGCPDSTDAWATYSAINDQLKGTPEWDNNYFKLMILPAAWLSAVGLGTVGGGISWYRESYVSSPVLFLHEIGHNWKLHHAGGAFTSQEYSDTSSAMGYCCRTRCYNFLHSWQLGFADYDETSLSLSELVGKSSSTSVTINALGQSFTSGVKILTDSSSSGRRLNVPAFLALSWRSNQGTDEYLQGTSYGNKVQVHHWDGDTRTDADITHLLHNVDKGSTILVQDTDRSGNRIETDLKLTVKGTYNQASDTVEVLLCKRLDSESQSSGTLTPCAETGSPTTAAPTTTTTAATTAEATTTTTAGITGATVSGQMTVTVSDCSLLSGADGITGLKNGLALALSMSLSDSASMEVSSCARRLAAGRRLAEATLSYIITFTSSGASTPAEMVARIKAISTTDMAAGLNTGLVVSGVSTGAVVEVTAIADPVADEPSTTTTTTGENPGGAWSAYFTDETSSRANPTSTAITGVGCMGQFCGSVRLGHRADVELDTQVVTVQQLEADVGDLICQSGQVATQVICVGTSCSKIELHCATPKKGRVSADVTEMAWFPAQLHATQDSWCYGEDVVVGVYCGGAQCANKKLVCAKYSASEECVPQCSVLGLECGDDGCGGSCGTCTAQAEGVTPVCRGDVGRCIQFVTSDWASTGTQMKKTQLVSTGMGCTGRYCENVNLVQMSVHVDASVVEKSGWISDNSGHRWPWNSGTAAEDQAADCPSGMAVSFGECDGKYCDNLRFECGKPLQWVVDMSSEPVVTDWFSEEEQRMDCPDGKVVTGVECQASKTWCISDCGSYCDNKRLRCRSIKPQMAGAAGWMPQSWIDRIRARSRVEVGIGLIQDCLDFPAAMCRAVPFRASCEFSPISSNGASVRAEPPQAATGAIAGHAKAAQWEEALSLLWRTLEVQRPSVVTCNAGISACQRSSQWERALALYDHIGSLALQPSTVTCNALISTCGRGTQWQRSLHLLGQATQIQVTPDVLSLNAAISACERGSAWQQAESLLQAAEKDVISYNSAISACGKATQWPRSLWLLGCLQRQRIQPTHVSYNSAITACERGAKWQTALALLQMMSQVRLVPDLVSLSAAISACEKCKEWASALALLAALDVDNEVPFNAAISACEKAGQWQRALLVLQTLEARHVKASTTTFNALISACEKGSQWQRALLLLPQLVKRQLRPEVLTFNAAISACEKEAQWQVAGFLFHSLSAWRLRPDTRTCNAYISACEKAKEWQRALLILRSVETHAVLPSIITYNAALTSCEKARRWQDALALFREAVDRRLAPSAVTCGALVSCCEKALLWERALALLEESARLRVQVNIVACNGALSACAGCGRWAAALAFVANSSQRNLEASKVTTNALLSGCEKGSQWRWALRLGCRQLDGFGCCSVVSAYEKAARWRLALQALKAWLPPKAPSRVVAYNGAISACEKAARWAWSLWLLGALASGDGQVTAISLHGACSACKRAWRWSEATALLEITRSTFDADPAICDAAVAACEAAGEFGPAHSVLSILGIVAAADMPTGAAPAPPAPSPWWEGAGDSIGDAWNQFTSGDAAVGGAQQLLASCGLVAGAAWGFGWLKVKEIKLTCGL</sequence>
<feature type="repeat" description="PPR" evidence="2">
    <location>
        <begin position="1948"/>
        <end position="1982"/>
    </location>
</feature>
<dbReference type="Pfam" id="PF00168">
    <property type="entry name" value="C2"/>
    <property type="match status" value="1"/>
</dbReference>
<dbReference type="EMBL" id="CAUJNA010003351">
    <property type="protein sequence ID" value="CAJ1399887.1"/>
    <property type="molecule type" value="Genomic_DNA"/>
</dbReference>
<dbReference type="InterPro" id="IPR002885">
    <property type="entry name" value="PPR_rpt"/>
</dbReference>
<evidence type="ECO:0000313" key="6">
    <source>
        <dbReference type="EMBL" id="CAJ1399887.1"/>
    </source>
</evidence>
<feature type="transmembrane region" description="Helical" evidence="4">
    <location>
        <begin position="544"/>
        <end position="565"/>
    </location>
</feature>
<dbReference type="Proteomes" id="UP001178507">
    <property type="component" value="Unassembled WGS sequence"/>
</dbReference>
<feature type="region of interest" description="Disordered" evidence="3">
    <location>
        <begin position="1075"/>
        <end position="1100"/>
    </location>
</feature>
<dbReference type="SMART" id="SM00239">
    <property type="entry name" value="C2"/>
    <property type="match status" value="1"/>
</dbReference>
<evidence type="ECO:0000313" key="7">
    <source>
        <dbReference type="Proteomes" id="UP001178507"/>
    </source>
</evidence>
<dbReference type="CDD" id="cd00030">
    <property type="entry name" value="C2"/>
    <property type="match status" value="1"/>
</dbReference>
<feature type="repeat" description="PPR" evidence="2">
    <location>
        <begin position="1712"/>
        <end position="1746"/>
    </location>
</feature>
<reference evidence="6" key="1">
    <citation type="submission" date="2023-08" db="EMBL/GenBank/DDBJ databases">
        <authorList>
            <person name="Chen Y."/>
            <person name="Shah S."/>
            <person name="Dougan E. K."/>
            <person name="Thang M."/>
            <person name="Chan C."/>
        </authorList>
    </citation>
    <scope>NUCLEOTIDE SEQUENCE</scope>
</reference>
<dbReference type="Pfam" id="PF13812">
    <property type="entry name" value="PPR_3"/>
    <property type="match status" value="3"/>
</dbReference>
<keyword evidence="7" id="KW-1185">Reference proteome</keyword>
<protein>
    <recommendedName>
        <fullName evidence="5">C2 domain-containing protein</fullName>
    </recommendedName>
</protein>
<dbReference type="InterPro" id="IPR035892">
    <property type="entry name" value="C2_domain_sf"/>
</dbReference>
<dbReference type="Gene3D" id="2.60.40.150">
    <property type="entry name" value="C2 domain"/>
    <property type="match status" value="1"/>
</dbReference>
<dbReference type="PANTHER" id="PTHR47447:SF17">
    <property type="entry name" value="OS12G0638900 PROTEIN"/>
    <property type="match status" value="1"/>
</dbReference>
<feature type="transmembrane region" description="Helical" evidence="4">
    <location>
        <begin position="389"/>
        <end position="413"/>
    </location>
</feature>
<dbReference type="SUPFAM" id="SSF49562">
    <property type="entry name" value="C2 domain (Calcium/lipid-binding domain, CaLB)"/>
    <property type="match status" value="1"/>
</dbReference>